<sequence>MQQGESVIYLAAPPFPYFMECGRSLYEPGESHPNRRDLGMFDLILVERGTLFVGEEHRHWDVRAGNALLLLPDRYHYAVRPCEELTSFVWIHFRALGQWGAADEGGEPAFADRDGHMGRFATAPYTIRLPQLGMLPGAPGGSGEGEQLLRLEERSLSGAVWERQRLFEQLLRSLDLRRRDPSGSPAESIAERTESYIRAHYAEPLTGTALSEALHFHYNYLTRCMKRVNGLTPMEYLEECRLEQARLLLLRTEHPIASVAERVGFETAPYFSRRFSERFGVSPLRFRQRHRR</sequence>
<organism evidence="5 6">
    <name type="scientific">Saccharibacillus brassicae</name>
    <dbReference type="NCBI Taxonomy" id="2583377"/>
    <lineage>
        <taxon>Bacteria</taxon>
        <taxon>Bacillati</taxon>
        <taxon>Bacillota</taxon>
        <taxon>Bacilli</taxon>
        <taxon>Bacillales</taxon>
        <taxon>Paenibacillaceae</taxon>
        <taxon>Saccharibacillus</taxon>
    </lineage>
</organism>
<dbReference type="PRINTS" id="PR00032">
    <property type="entry name" value="HTHARAC"/>
</dbReference>
<dbReference type="InterPro" id="IPR020449">
    <property type="entry name" value="Tscrpt_reg_AraC-type_HTH"/>
</dbReference>
<dbReference type="GO" id="GO:0043565">
    <property type="term" value="F:sequence-specific DNA binding"/>
    <property type="evidence" value="ECO:0007669"/>
    <property type="project" value="InterPro"/>
</dbReference>
<evidence type="ECO:0000256" key="1">
    <source>
        <dbReference type="ARBA" id="ARBA00023015"/>
    </source>
</evidence>
<dbReference type="PANTHER" id="PTHR43280">
    <property type="entry name" value="ARAC-FAMILY TRANSCRIPTIONAL REGULATOR"/>
    <property type="match status" value="1"/>
</dbReference>
<gene>
    <name evidence="5" type="ORF">FFV09_03295</name>
</gene>
<dbReference type="PROSITE" id="PS01124">
    <property type="entry name" value="HTH_ARAC_FAMILY_2"/>
    <property type="match status" value="1"/>
</dbReference>
<feature type="domain" description="HTH araC/xylS-type" evidence="4">
    <location>
        <begin position="191"/>
        <end position="289"/>
    </location>
</feature>
<keyword evidence="3" id="KW-0804">Transcription</keyword>
<dbReference type="KEGG" id="saca:FFV09_03295"/>
<keyword evidence="6" id="KW-1185">Reference proteome</keyword>
<dbReference type="InterPro" id="IPR018060">
    <property type="entry name" value="HTH_AraC"/>
</dbReference>
<dbReference type="InterPro" id="IPR009057">
    <property type="entry name" value="Homeodomain-like_sf"/>
</dbReference>
<protein>
    <submittedName>
        <fullName evidence="5">Helix-turn-helix transcriptional regulator</fullName>
    </submittedName>
</protein>
<dbReference type="Gene3D" id="1.10.10.60">
    <property type="entry name" value="Homeodomain-like"/>
    <property type="match status" value="2"/>
</dbReference>
<dbReference type="AlphaFoldDB" id="A0A4Y6V4N4"/>
<reference evidence="5 6" key="1">
    <citation type="submission" date="2019-06" db="EMBL/GenBank/DDBJ databases">
        <title>Saccharibacillus brassicae sp. nov., an endophytic bacterium isolated from Chinese cabbage seeds (Brassica pekinensis).</title>
        <authorList>
            <person name="Jiang L."/>
            <person name="Lee J."/>
            <person name="Kim S.W."/>
        </authorList>
    </citation>
    <scope>NUCLEOTIDE SEQUENCE [LARGE SCALE GENOMIC DNA]</scope>
    <source>
        <strain evidence="6">KCTC 43072 / ATSA2</strain>
    </source>
</reference>
<dbReference type="PANTHER" id="PTHR43280:SF30">
    <property type="entry name" value="MMSAB OPERON REGULATORY PROTEIN"/>
    <property type="match status" value="1"/>
</dbReference>
<keyword evidence="1" id="KW-0805">Transcription regulation</keyword>
<evidence type="ECO:0000256" key="3">
    <source>
        <dbReference type="ARBA" id="ARBA00023163"/>
    </source>
</evidence>
<dbReference type="InterPro" id="IPR018062">
    <property type="entry name" value="HTH_AraC-typ_CS"/>
</dbReference>
<dbReference type="PROSITE" id="PS00041">
    <property type="entry name" value="HTH_ARAC_FAMILY_1"/>
    <property type="match status" value="1"/>
</dbReference>
<dbReference type="RefSeq" id="WP_141450312.1">
    <property type="nucleotide sequence ID" value="NZ_CP041217.1"/>
</dbReference>
<dbReference type="SMART" id="SM00342">
    <property type="entry name" value="HTH_ARAC"/>
    <property type="match status" value="1"/>
</dbReference>
<accession>A0A4Y6V4N4</accession>
<dbReference type="EMBL" id="CP041217">
    <property type="protein sequence ID" value="QDH23640.1"/>
    <property type="molecule type" value="Genomic_DNA"/>
</dbReference>
<dbReference type="Pfam" id="PF12833">
    <property type="entry name" value="HTH_18"/>
    <property type="match status" value="1"/>
</dbReference>
<dbReference type="OrthoDB" id="192171at2"/>
<evidence type="ECO:0000256" key="2">
    <source>
        <dbReference type="ARBA" id="ARBA00023125"/>
    </source>
</evidence>
<dbReference type="InterPro" id="IPR037923">
    <property type="entry name" value="HTH-like"/>
</dbReference>
<name>A0A4Y6V4N4_SACBS</name>
<dbReference type="SUPFAM" id="SSF51215">
    <property type="entry name" value="Regulatory protein AraC"/>
    <property type="match status" value="1"/>
</dbReference>
<dbReference type="GO" id="GO:0003700">
    <property type="term" value="F:DNA-binding transcription factor activity"/>
    <property type="evidence" value="ECO:0007669"/>
    <property type="project" value="InterPro"/>
</dbReference>
<dbReference type="Proteomes" id="UP000316968">
    <property type="component" value="Chromosome"/>
</dbReference>
<proteinExistence type="predicted"/>
<keyword evidence="2" id="KW-0238">DNA-binding</keyword>
<dbReference type="SUPFAM" id="SSF46689">
    <property type="entry name" value="Homeodomain-like"/>
    <property type="match status" value="2"/>
</dbReference>
<evidence type="ECO:0000313" key="6">
    <source>
        <dbReference type="Proteomes" id="UP000316968"/>
    </source>
</evidence>
<evidence type="ECO:0000313" key="5">
    <source>
        <dbReference type="EMBL" id="QDH23640.1"/>
    </source>
</evidence>
<evidence type="ECO:0000259" key="4">
    <source>
        <dbReference type="PROSITE" id="PS01124"/>
    </source>
</evidence>